<dbReference type="PANTHER" id="PTHR34374:SF1">
    <property type="entry name" value="LARGE RIBOSOMAL RNA SUBUNIT ACCUMULATION PROTEIN YCED HOMOLOG 1, CHLOROPLASTIC"/>
    <property type="match status" value="1"/>
</dbReference>
<dbReference type="InterPro" id="IPR003772">
    <property type="entry name" value="YceD"/>
</dbReference>
<gene>
    <name evidence="1" type="ORF">SAMN05192585_10733</name>
</gene>
<protein>
    <recommendedName>
        <fullName evidence="3">ACR, COG1399</fullName>
    </recommendedName>
</protein>
<dbReference type="RefSeq" id="WP_092638559.1">
    <property type="nucleotide sequence ID" value="NZ_FNID01000007.1"/>
</dbReference>
<dbReference type="EMBL" id="FNID01000007">
    <property type="protein sequence ID" value="SDM89484.1"/>
    <property type="molecule type" value="Genomic_DNA"/>
</dbReference>
<dbReference type="Proteomes" id="UP000199182">
    <property type="component" value="Unassembled WGS sequence"/>
</dbReference>
<organism evidence="1 2">
    <name type="scientific">Acetanaerobacterium elongatum</name>
    <dbReference type="NCBI Taxonomy" id="258515"/>
    <lineage>
        <taxon>Bacteria</taxon>
        <taxon>Bacillati</taxon>
        <taxon>Bacillota</taxon>
        <taxon>Clostridia</taxon>
        <taxon>Eubacteriales</taxon>
        <taxon>Oscillospiraceae</taxon>
        <taxon>Acetanaerobacterium</taxon>
    </lineage>
</organism>
<accession>A0A1G9WY10</accession>
<proteinExistence type="predicted"/>
<sequence>MIIDLQQLFDIENERVAIDYSLDFSDIELWGQCPFGSHVHITGAVENRAGIVNLAYTAGFVLSADCDRCLDRFSRDEAYHFTHVLVRELNEEDTDEYILVENARLDLDELVRSDILLSLPTKLLCKDDCKGLCQSCGNNLNHTDCTCSRKECDPRLEALKKLLD</sequence>
<reference evidence="1 2" key="1">
    <citation type="submission" date="2016-10" db="EMBL/GenBank/DDBJ databases">
        <authorList>
            <person name="de Groot N.N."/>
        </authorList>
    </citation>
    <scope>NUCLEOTIDE SEQUENCE [LARGE SCALE GENOMIC DNA]</scope>
    <source>
        <strain evidence="1 2">CGMCC 1.5012</strain>
    </source>
</reference>
<evidence type="ECO:0000313" key="1">
    <source>
        <dbReference type="EMBL" id="SDM89484.1"/>
    </source>
</evidence>
<dbReference type="OrthoDB" id="9790372at2"/>
<name>A0A1G9WY10_9FIRM</name>
<dbReference type="STRING" id="258515.SAMN05192585_10733"/>
<dbReference type="AlphaFoldDB" id="A0A1G9WY10"/>
<keyword evidence="2" id="KW-1185">Reference proteome</keyword>
<dbReference type="Pfam" id="PF02620">
    <property type="entry name" value="YceD"/>
    <property type="match status" value="1"/>
</dbReference>
<dbReference type="PANTHER" id="PTHR34374">
    <property type="entry name" value="LARGE RIBOSOMAL RNA SUBUNIT ACCUMULATION PROTEIN YCED HOMOLOG 1, CHLOROPLASTIC"/>
    <property type="match status" value="1"/>
</dbReference>
<evidence type="ECO:0008006" key="3">
    <source>
        <dbReference type="Google" id="ProtNLM"/>
    </source>
</evidence>
<evidence type="ECO:0000313" key="2">
    <source>
        <dbReference type="Proteomes" id="UP000199182"/>
    </source>
</evidence>